<keyword evidence="1" id="KW-0808">Transferase</keyword>
<dbReference type="InterPro" id="IPR004701">
    <property type="entry name" value="PTS_EIIA_man-typ"/>
</dbReference>
<name>A0ABX4I8M6_9LACT</name>
<dbReference type="EMBL" id="JXJT01000009">
    <property type="protein sequence ID" value="PCS03373.1"/>
    <property type="molecule type" value="Genomic_DNA"/>
</dbReference>
<gene>
    <name evidence="3" type="ORF">RR45_GL002142</name>
</gene>
<dbReference type="InterPro" id="IPR036662">
    <property type="entry name" value="PTS_EIIA_man-typ_sf"/>
</dbReference>
<dbReference type="Gene3D" id="3.40.50.510">
    <property type="entry name" value="Phosphotransferase system, mannose-type IIA component"/>
    <property type="match status" value="1"/>
</dbReference>
<comment type="caution">
    <text evidence="3">The sequence shown here is derived from an EMBL/GenBank/DDBJ whole genome shotgun (WGS) entry which is preliminary data.</text>
</comment>
<evidence type="ECO:0000256" key="1">
    <source>
        <dbReference type="ARBA" id="ARBA00022679"/>
    </source>
</evidence>
<dbReference type="Proteomes" id="UP000218979">
    <property type="component" value="Unassembled WGS sequence"/>
</dbReference>
<dbReference type="PROSITE" id="PS51096">
    <property type="entry name" value="PTS_EIIA_TYPE_4"/>
    <property type="match status" value="1"/>
</dbReference>
<reference evidence="3 4" key="1">
    <citation type="submission" date="2014-12" db="EMBL/GenBank/DDBJ databases">
        <title>Draft genome sequences of 10 type strains of Lactococcus.</title>
        <authorList>
            <person name="Sun Z."/>
            <person name="Zhong Z."/>
            <person name="Liu W."/>
            <person name="Zhang W."/>
            <person name="Zhang H."/>
        </authorList>
    </citation>
    <scope>NUCLEOTIDE SEQUENCE [LARGE SCALE GENOMIC DNA]</scope>
    <source>
        <strain evidence="3 4">DSM 22330</strain>
    </source>
</reference>
<keyword evidence="4" id="KW-1185">Reference proteome</keyword>
<feature type="domain" description="PTS EIIA type-4" evidence="2">
    <location>
        <begin position="1"/>
        <end position="105"/>
    </location>
</feature>
<dbReference type="Pfam" id="PF03610">
    <property type="entry name" value="EIIA-man"/>
    <property type="match status" value="1"/>
</dbReference>
<accession>A0ABX4I8M6</accession>
<keyword evidence="3" id="KW-0418">Kinase</keyword>
<dbReference type="PANTHER" id="PTHR38594">
    <property type="entry name" value="PEP-DEPENDENT DIHYDROXYACETONE KINASE, PHOSPHORYL DONOR SUBUNIT DHAM"/>
    <property type="match status" value="1"/>
</dbReference>
<evidence type="ECO:0000259" key="2">
    <source>
        <dbReference type="PROSITE" id="PS51096"/>
    </source>
</evidence>
<dbReference type="SUPFAM" id="SSF53062">
    <property type="entry name" value="PTS system fructose IIA component-like"/>
    <property type="match status" value="1"/>
</dbReference>
<dbReference type="InterPro" id="IPR039643">
    <property type="entry name" value="DhaM"/>
</dbReference>
<dbReference type="PANTHER" id="PTHR38594:SF1">
    <property type="entry name" value="PEP-DEPENDENT DIHYDROXYACETONE KINASE, PHOSPHORYL DONOR SUBUNIT DHAM"/>
    <property type="match status" value="1"/>
</dbReference>
<protein>
    <submittedName>
        <fullName evidence="3">Dihydroxyacetone kinase</fullName>
    </submittedName>
</protein>
<organism evidence="3 4">
    <name type="scientific">Pseudolactococcus chungangensis CAU 28 = DSM 22330</name>
    <dbReference type="NCBI Taxonomy" id="1122154"/>
    <lineage>
        <taxon>Bacteria</taxon>
        <taxon>Bacillati</taxon>
        <taxon>Bacillota</taxon>
        <taxon>Bacilli</taxon>
        <taxon>Lactobacillales</taxon>
        <taxon>Streptococcaceae</taxon>
        <taxon>Pseudolactococcus</taxon>
    </lineage>
</organism>
<dbReference type="GO" id="GO:0016301">
    <property type="term" value="F:kinase activity"/>
    <property type="evidence" value="ECO:0007669"/>
    <property type="project" value="UniProtKB-KW"/>
</dbReference>
<evidence type="ECO:0000313" key="4">
    <source>
        <dbReference type="Proteomes" id="UP000218979"/>
    </source>
</evidence>
<proteinExistence type="predicted"/>
<evidence type="ECO:0000313" key="3">
    <source>
        <dbReference type="EMBL" id="PCS03373.1"/>
    </source>
</evidence>
<sequence>MVKLLREVAKDVDITVGAGLDGGEIGTSFERIQVAFDANPADELLVFYDLGSAKMNLEMVMEISERSVHLYDTAFVESAYTAAALIQAGSSLEEIAQQLVPLKIK</sequence>